<accession>A0AAV0LKK2</accession>
<organism evidence="2 3">
    <name type="scientific">Linum tenue</name>
    <dbReference type="NCBI Taxonomy" id="586396"/>
    <lineage>
        <taxon>Eukaryota</taxon>
        <taxon>Viridiplantae</taxon>
        <taxon>Streptophyta</taxon>
        <taxon>Embryophyta</taxon>
        <taxon>Tracheophyta</taxon>
        <taxon>Spermatophyta</taxon>
        <taxon>Magnoliopsida</taxon>
        <taxon>eudicotyledons</taxon>
        <taxon>Gunneridae</taxon>
        <taxon>Pentapetalae</taxon>
        <taxon>rosids</taxon>
        <taxon>fabids</taxon>
        <taxon>Malpighiales</taxon>
        <taxon>Linaceae</taxon>
        <taxon>Linum</taxon>
    </lineage>
</organism>
<feature type="region of interest" description="Disordered" evidence="1">
    <location>
        <begin position="1"/>
        <end position="29"/>
    </location>
</feature>
<evidence type="ECO:0000313" key="2">
    <source>
        <dbReference type="EMBL" id="CAI0433633.1"/>
    </source>
</evidence>
<dbReference type="Proteomes" id="UP001154282">
    <property type="component" value="Unassembled WGS sequence"/>
</dbReference>
<feature type="compositionally biased region" description="Polar residues" evidence="1">
    <location>
        <begin position="9"/>
        <end position="29"/>
    </location>
</feature>
<reference evidence="2" key="1">
    <citation type="submission" date="2022-08" db="EMBL/GenBank/DDBJ databases">
        <authorList>
            <person name="Gutierrez-Valencia J."/>
        </authorList>
    </citation>
    <scope>NUCLEOTIDE SEQUENCE</scope>
</reference>
<gene>
    <name evidence="2" type="ORF">LITE_LOCUS23962</name>
</gene>
<dbReference type="AlphaFoldDB" id="A0AAV0LKK2"/>
<keyword evidence="3" id="KW-1185">Reference proteome</keyword>
<comment type="caution">
    <text evidence="2">The sequence shown here is derived from an EMBL/GenBank/DDBJ whole genome shotgun (WGS) entry which is preliminary data.</text>
</comment>
<evidence type="ECO:0000313" key="3">
    <source>
        <dbReference type="Proteomes" id="UP001154282"/>
    </source>
</evidence>
<dbReference type="EMBL" id="CAMGYJ010000006">
    <property type="protein sequence ID" value="CAI0433633.1"/>
    <property type="molecule type" value="Genomic_DNA"/>
</dbReference>
<evidence type="ECO:0000256" key="1">
    <source>
        <dbReference type="SAM" id="MobiDB-lite"/>
    </source>
</evidence>
<name>A0AAV0LKK2_9ROSI</name>
<proteinExistence type="predicted"/>
<protein>
    <submittedName>
        <fullName evidence="2">Uncharacterized protein</fullName>
    </submittedName>
</protein>
<sequence>MNPAMECLSTGSSARTQSWLQQTISHSQG</sequence>